<dbReference type="Gene3D" id="2.40.10.180">
    <property type="entry name" value="Phage tail proteins"/>
    <property type="match status" value="1"/>
</dbReference>
<dbReference type="AlphaFoldDB" id="A0A5T5PR37"/>
<sequence length="121" mass="12883">MPFDNLFDAAMSDADSRIIDVMGTTVQVVIAGQTRTIRGVFDEPAANAILPSGAASVDDIAPELFVKSADVDGITRRDSVIIGGINFWVTRAGPVDGDCRVLTLARGVPGKPQPEINKWSR</sequence>
<evidence type="ECO:0000313" key="4">
    <source>
        <dbReference type="EMBL" id="EBS7984241.1"/>
    </source>
</evidence>
<dbReference type="GO" id="GO:0019068">
    <property type="term" value="P:virion assembly"/>
    <property type="evidence" value="ECO:0007669"/>
    <property type="project" value="InterPro"/>
</dbReference>
<evidence type="ECO:0000313" key="1">
    <source>
        <dbReference type="EMBL" id="EBL9210890.1"/>
    </source>
</evidence>
<proteinExistence type="predicted"/>
<dbReference type="EMBL" id="AAGWQQ010000066">
    <property type="protein sequence ID" value="EBS7984241.1"/>
    <property type="molecule type" value="Genomic_DNA"/>
</dbReference>
<accession>A0A5T5PR37</accession>
<evidence type="ECO:0000313" key="2">
    <source>
        <dbReference type="EMBL" id="EBN2157112.1"/>
    </source>
</evidence>
<protein>
    <recommendedName>
        <fullName evidence="5">Phage tail protein</fullName>
    </recommendedName>
</protein>
<dbReference type="SUPFAM" id="SSF69279">
    <property type="entry name" value="Phage tail proteins"/>
    <property type="match status" value="1"/>
</dbReference>
<evidence type="ECO:0008006" key="5">
    <source>
        <dbReference type="Google" id="ProtNLM"/>
    </source>
</evidence>
<reference evidence="1" key="1">
    <citation type="submission" date="2018-06" db="EMBL/GenBank/DDBJ databases">
        <authorList>
            <consortium name="PulseNet: The National Subtyping Network for Foodborne Disease Surveillance"/>
            <person name="Tarr C.L."/>
            <person name="Trees E."/>
            <person name="Katz L.S."/>
            <person name="Carleton-Romer H.A."/>
            <person name="Stroika S."/>
            <person name="Kucerova Z."/>
            <person name="Roache K.F."/>
            <person name="Sabol A.L."/>
            <person name="Besser J."/>
            <person name="Gerner-Smidt P."/>
        </authorList>
    </citation>
    <scope>NUCLEOTIDE SEQUENCE</scope>
    <source>
        <strain evidence="4">PNUSAS015592</strain>
        <strain evidence="2">PNUSAS041911</strain>
        <strain evidence="1">PNUSAS042495</strain>
        <strain evidence="3">PNUSAS042910</strain>
    </source>
</reference>
<dbReference type="Pfam" id="PF05354">
    <property type="entry name" value="Phage_attach"/>
    <property type="match status" value="1"/>
</dbReference>
<dbReference type="EMBL" id="AAGFCB010000038">
    <property type="protein sequence ID" value="EBN2157112.1"/>
    <property type="molecule type" value="Genomic_DNA"/>
</dbReference>
<name>A0A5T5PR37_SALER</name>
<dbReference type="InterPro" id="IPR008018">
    <property type="entry name" value="Phage_tail_attach_FII"/>
</dbReference>
<dbReference type="InterPro" id="IPR053734">
    <property type="entry name" value="Phage_Head-Tail_Connect_sf"/>
</dbReference>
<dbReference type="EMBL" id="AAGAQC010000024">
    <property type="protein sequence ID" value="EBL9210890.1"/>
    <property type="molecule type" value="Genomic_DNA"/>
</dbReference>
<organism evidence="1">
    <name type="scientific">Salmonella enterica</name>
    <name type="common">Salmonella choleraesuis</name>
    <dbReference type="NCBI Taxonomy" id="28901"/>
    <lineage>
        <taxon>Bacteria</taxon>
        <taxon>Pseudomonadati</taxon>
        <taxon>Pseudomonadota</taxon>
        <taxon>Gammaproteobacteria</taxon>
        <taxon>Enterobacterales</taxon>
        <taxon>Enterobacteriaceae</taxon>
        <taxon>Salmonella</taxon>
    </lineage>
</organism>
<comment type="caution">
    <text evidence="1">The sequence shown here is derived from an EMBL/GenBank/DDBJ whole genome shotgun (WGS) entry which is preliminary data.</text>
</comment>
<dbReference type="EMBL" id="AAGFHZ010000037">
    <property type="protein sequence ID" value="EBN2829406.1"/>
    <property type="molecule type" value="Genomic_DNA"/>
</dbReference>
<evidence type="ECO:0000313" key="3">
    <source>
        <dbReference type="EMBL" id="EBN2829406.1"/>
    </source>
</evidence>
<gene>
    <name evidence="4" type="ORF">CEJ09_20790</name>
    <name evidence="2" type="ORF">DMS94_22865</name>
    <name evidence="3" type="ORF">DOF78_23020</name>
    <name evidence="1" type="ORF">DOF85_23710</name>
</gene>